<dbReference type="AlphaFoldDB" id="A0A938B0C6"/>
<sequence length="98" mass="10603">MAKNAYVASRSGWFSCRTACYLALGVPAVVQDTGFCSSLPGHEGILAFTTLEEARTAIMHLFNAPERHAQAARDIAAAYFDARMILTRLLEQALSGNP</sequence>
<dbReference type="Proteomes" id="UP000712673">
    <property type="component" value="Unassembled WGS sequence"/>
</dbReference>
<organism evidence="1 2">
    <name type="scientific">Tectimicrobiota bacterium</name>
    <dbReference type="NCBI Taxonomy" id="2528274"/>
    <lineage>
        <taxon>Bacteria</taxon>
        <taxon>Pseudomonadati</taxon>
        <taxon>Nitrospinota/Tectimicrobiota group</taxon>
        <taxon>Candidatus Tectimicrobiota</taxon>
    </lineage>
</organism>
<comment type="caution">
    <text evidence="1">The sequence shown here is derived from an EMBL/GenBank/DDBJ whole genome shotgun (WGS) entry which is preliminary data.</text>
</comment>
<dbReference type="EMBL" id="VGLS01000169">
    <property type="protein sequence ID" value="MBM3223602.1"/>
    <property type="molecule type" value="Genomic_DNA"/>
</dbReference>
<evidence type="ECO:0000313" key="1">
    <source>
        <dbReference type="EMBL" id="MBM3223602.1"/>
    </source>
</evidence>
<accession>A0A938B0C6</accession>
<evidence type="ECO:0008006" key="3">
    <source>
        <dbReference type="Google" id="ProtNLM"/>
    </source>
</evidence>
<proteinExistence type="predicted"/>
<evidence type="ECO:0000313" key="2">
    <source>
        <dbReference type="Proteomes" id="UP000712673"/>
    </source>
</evidence>
<protein>
    <recommendedName>
        <fullName evidence="3">Glycosyltransferase family 1 protein</fullName>
    </recommendedName>
</protein>
<reference evidence="1" key="1">
    <citation type="submission" date="2019-03" db="EMBL/GenBank/DDBJ databases">
        <title>Lake Tanganyika Metagenome-Assembled Genomes (MAGs).</title>
        <authorList>
            <person name="Tran P."/>
        </authorList>
    </citation>
    <scope>NUCLEOTIDE SEQUENCE</scope>
    <source>
        <strain evidence="1">K_DeepCast_65m_m2_066</strain>
    </source>
</reference>
<gene>
    <name evidence="1" type="ORF">FJZ47_07360</name>
</gene>
<name>A0A938B0C6_UNCTE</name>